<dbReference type="InterPro" id="IPR029045">
    <property type="entry name" value="ClpP/crotonase-like_dom_sf"/>
</dbReference>
<dbReference type="PROSITE" id="PS51257">
    <property type="entry name" value="PROKAR_LIPOPROTEIN"/>
    <property type="match status" value="1"/>
</dbReference>
<dbReference type="RefSeq" id="WP_268060386.1">
    <property type="nucleotide sequence ID" value="NZ_JAPQFJ010000003.1"/>
</dbReference>
<dbReference type="SUPFAM" id="SSF52096">
    <property type="entry name" value="ClpP/crotonase"/>
    <property type="match status" value="1"/>
</dbReference>
<name>A0ABT4D6R9_9CLOT</name>
<reference evidence="2" key="1">
    <citation type="submission" date="2022-12" db="EMBL/GenBank/DDBJ databases">
        <title>Clostridium sp. nov., isolated from industrial wastewater.</title>
        <authorList>
            <person name="Jiayan W."/>
        </authorList>
    </citation>
    <scope>NUCLEOTIDE SEQUENCE</scope>
    <source>
        <strain evidence="2">ZC22-4</strain>
    </source>
</reference>
<dbReference type="Proteomes" id="UP001144612">
    <property type="component" value="Unassembled WGS sequence"/>
</dbReference>
<protein>
    <submittedName>
        <fullName evidence="2">S41 family peptidase</fullName>
    </submittedName>
</protein>
<feature type="domain" description="Tail specific protease" evidence="1">
    <location>
        <begin position="262"/>
        <end position="298"/>
    </location>
</feature>
<evidence type="ECO:0000313" key="3">
    <source>
        <dbReference type="Proteomes" id="UP001144612"/>
    </source>
</evidence>
<comment type="caution">
    <text evidence="2">The sequence shown here is derived from an EMBL/GenBank/DDBJ whole genome shotgun (WGS) entry which is preliminary data.</text>
</comment>
<accession>A0ABT4D6R9</accession>
<sequence length="417" mass="48126">MKKRILAGLMVGVMCFALLGCDNSGKYICKSGDRVEAWQNDIDYLAEELPKRHKNLFFKLGKDEFHNKITNLKQSINKMNDDEVRIEINKIMTSIGDGHTGSNISSEKMFPIDLYWFNDGIYAINTTDEYSQIKYGKLKKINNTDIKSIIKDMSNIITHDNESGVKSQIKYYIIMPTVLQPLHIIDNKDTAKFTFEDKNGKDIEITMKSLDSEIVFNRILNKGKSGRNIPLYMKNQDKAYWFQYLNDSKVMYFNYSKCVEYDDDKSFEEFSKELMAAIEKEQVKKLVIDLRNNRGGSSRVLNGFIKKISKSELNKNGKIFVIVGRETFSSAILNAISLKQDTKAIFVGENTSGKPNHYGEVKKFKLPNTNTTIRYSTKYFNNYDKDISSFIPDKKIELSINDYINNNDPIMDYITKK</sequence>
<dbReference type="Gene3D" id="3.90.226.10">
    <property type="entry name" value="2-enoyl-CoA Hydratase, Chain A, domain 1"/>
    <property type="match status" value="1"/>
</dbReference>
<dbReference type="InterPro" id="IPR005151">
    <property type="entry name" value="Tail-specific_protease"/>
</dbReference>
<evidence type="ECO:0000313" key="2">
    <source>
        <dbReference type="EMBL" id="MCY6957989.1"/>
    </source>
</evidence>
<gene>
    <name evidence="2" type="ORF">OW729_05140</name>
</gene>
<dbReference type="EMBL" id="JAPQFJ010000003">
    <property type="protein sequence ID" value="MCY6957989.1"/>
    <property type="molecule type" value="Genomic_DNA"/>
</dbReference>
<evidence type="ECO:0000259" key="1">
    <source>
        <dbReference type="Pfam" id="PF03572"/>
    </source>
</evidence>
<dbReference type="Pfam" id="PF03572">
    <property type="entry name" value="Peptidase_S41"/>
    <property type="match status" value="1"/>
</dbReference>
<organism evidence="2 3">
    <name type="scientific">Clostridium brassicae</name>
    <dbReference type="NCBI Taxonomy" id="2999072"/>
    <lineage>
        <taxon>Bacteria</taxon>
        <taxon>Bacillati</taxon>
        <taxon>Bacillota</taxon>
        <taxon>Clostridia</taxon>
        <taxon>Eubacteriales</taxon>
        <taxon>Clostridiaceae</taxon>
        <taxon>Clostridium</taxon>
    </lineage>
</organism>
<proteinExistence type="predicted"/>
<keyword evidence="3" id="KW-1185">Reference proteome</keyword>